<protein>
    <recommendedName>
        <fullName evidence="6">Xylanolytic transcriptional activator xlnR</fullName>
    </recommendedName>
    <alternativeName>
        <fullName evidence="7">Xylanase regulator</fullName>
    </alternativeName>
</protein>
<feature type="compositionally biased region" description="Polar residues" evidence="8">
    <location>
        <begin position="79"/>
        <end position="99"/>
    </location>
</feature>
<dbReference type="GO" id="GO:0000981">
    <property type="term" value="F:DNA-binding transcription factor activity, RNA polymerase II-specific"/>
    <property type="evidence" value="ECO:0007669"/>
    <property type="project" value="InterPro"/>
</dbReference>
<dbReference type="GO" id="GO:0003677">
    <property type="term" value="F:DNA binding"/>
    <property type="evidence" value="ECO:0007669"/>
    <property type="project" value="UniProtKB-KW"/>
</dbReference>
<name>A0A1L9SSV5_9EURO</name>
<gene>
    <name evidence="10" type="ORF">ASPZODRAFT_110343</name>
</gene>
<keyword evidence="5" id="KW-0539">Nucleus</keyword>
<evidence type="ECO:0000256" key="2">
    <source>
        <dbReference type="ARBA" id="ARBA00023015"/>
    </source>
</evidence>
<sequence length="389" mass="43088">MVSSTAVPDEFRSKWNTTDRSSRESRPRAALTGKLRSACDLCRQARVKCNGGHPCRRCEGNSHRCHYSPSLRKGRLKVTRQSEGSGLSPSTSGENSQRDSPFAVNTPDNSVDSQEKGSENASNTPQLPGFSNSGMPTFPAMDFSHLQLPSLPSEFSFSQIAGSPLPDLSTGTSLEPNIWPTTNPPPLMFPLALDQPLLPGPESSSRCSCLNTQLHCVAELYGHVDYDTIELDTVLGTVRKISQSISEYLACLLCSRTSFAFILVTIAMQRMILLVCHVSKNGATYVQRTRMSVGTFQLDEEDDRTHKRMLILSTARKVSRLVDEMDAAVKEYYGKQTNCKFGSQTGQSNLRWVLQVLEGIRRRTATIARLAQREDWGLRDFTVQCPQDG</sequence>
<dbReference type="VEuPathDB" id="FungiDB:ASPZODRAFT_110343"/>
<feature type="region of interest" description="Disordered" evidence="8">
    <location>
        <begin position="1"/>
        <end position="29"/>
    </location>
</feature>
<dbReference type="AlphaFoldDB" id="A0A1L9SSV5"/>
<evidence type="ECO:0000256" key="8">
    <source>
        <dbReference type="SAM" id="MobiDB-lite"/>
    </source>
</evidence>
<organism evidence="10 11">
    <name type="scientific">Penicilliopsis zonata CBS 506.65</name>
    <dbReference type="NCBI Taxonomy" id="1073090"/>
    <lineage>
        <taxon>Eukaryota</taxon>
        <taxon>Fungi</taxon>
        <taxon>Dikarya</taxon>
        <taxon>Ascomycota</taxon>
        <taxon>Pezizomycotina</taxon>
        <taxon>Eurotiomycetes</taxon>
        <taxon>Eurotiomycetidae</taxon>
        <taxon>Eurotiales</taxon>
        <taxon>Aspergillaceae</taxon>
        <taxon>Penicilliopsis</taxon>
    </lineage>
</organism>
<dbReference type="InterPro" id="IPR036864">
    <property type="entry name" value="Zn2-C6_fun-type_DNA-bd_sf"/>
</dbReference>
<keyword evidence="1" id="KW-0862">Zinc</keyword>
<dbReference type="Pfam" id="PF00172">
    <property type="entry name" value="Zn_clus"/>
    <property type="match status" value="1"/>
</dbReference>
<evidence type="ECO:0000313" key="10">
    <source>
        <dbReference type="EMBL" id="OJJ50181.1"/>
    </source>
</evidence>
<dbReference type="SMART" id="SM00066">
    <property type="entry name" value="GAL4"/>
    <property type="match status" value="1"/>
</dbReference>
<dbReference type="PROSITE" id="PS00463">
    <property type="entry name" value="ZN2_CY6_FUNGAL_1"/>
    <property type="match status" value="1"/>
</dbReference>
<evidence type="ECO:0000256" key="7">
    <source>
        <dbReference type="ARBA" id="ARBA00041954"/>
    </source>
</evidence>
<feature type="compositionally biased region" description="Polar residues" evidence="8">
    <location>
        <begin position="119"/>
        <end position="135"/>
    </location>
</feature>
<keyword evidence="11" id="KW-1185">Reference proteome</keyword>
<evidence type="ECO:0000256" key="6">
    <source>
        <dbReference type="ARBA" id="ARBA00040261"/>
    </source>
</evidence>
<keyword evidence="2" id="KW-0805">Transcription regulation</keyword>
<evidence type="ECO:0000256" key="5">
    <source>
        <dbReference type="ARBA" id="ARBA00023242"/>
    </source>
</evidence>
<dbReference type="InterPro" id="IPR051439">
    <property type="entry name" value="XlnR/Xlr1"/>
</dbReference>
<feature type="domain" description="Zn(2)-C6 fungal-type" evidence="9">
    <location>
        <begin position="38"/>
        <end position="67"/>
    </location>
</feature>
<dbReference type="InterPro" id="IPR001138">
    <property type="entry name" value="Zn2Cys6_DnaBD"/>
</dbReference>
<keyword evidence="3" id="KW-0238">DNA-binding</keyword>
<dbReference type="GO" id="GO:0008270">
    <property type="term" value="F:zinc ion binding"/>
    <property type="evidence" value="ECO:0007669"/>
    <property type="project" value="InterPro"/>
</dbReference>
<evidence type="ECO:0000256" key="3">
    <source>
        <dbReference type="ARBA" id="ARBA00023125"/>
    </source>
</evidence>
<dbReference type="OrthoDB" id="4330117at2759"/>
<dbReference type="GeneID" id="34607458"/>
<dbReference type="PANTHER" id="PTHR47663">
    <property type="entry name" value="XYLANOLYTIC TRANSCRIPTIONAL ACTIVATOR XLNR-RELATED"/>
    <property type="match status" value="1"/>
</dbReference>
<reference evidence="11" key="1">
    <citation type="journal article" date="2017" name="Genome Biol.">
        <title>Comparative genomics reveals high biological diversity and specific adaptations in the industrially and medically important fungal genus Aspergillus.</title>
        <authorList>
            <person name="de Vries R.P."/>
            <person name="Riley R."/>
            <person name="Wiebenga A."/>
            <person name="Aguilar-Osorio G."/>
            <person name="Amillis S."/>
            <person name="Uchima C.A."/>
            <person name="Anderluh G."/>
            <person name="Asadollahi M."/>
            <person name="Askin M."/>
            <person name="Barry K."/>
            <person name="Battaglia E."/>
            <person name="Bayram O."/>
            <person name="Benocci T."/>
            <person name="Braus-Stromeyer S.A."/>
            <person name="Caldana C."/>
            <person name="Canovas D."/>
            <person name="Cerqueira G.C."/>
            <person name="Chen F."/>
            <person name="Chen W."/>
            <person name="Choi C."/>
            <person name="Clum A."/>
            <person name="Dos Santos R.A."/>
            <person name="Damasio A.R."/>
            <person name="Diallinas G."/>
            <person name="Emri T."/>
            <person name="Fekete E."/>
            <person name="Flipphi M."/>
            <person name="Freyberg S."/>
            <person name="Gallo A."/>
            <person name="Gournas C."/>
            <person name="Habgood R."/>
            <person name="Hainaut M."/>
            <person name="Harispe M.L."/>
            <person name="Henrissat B."/>
            <person name="Hilden K.S."/>
            <person name="Hope R."/>
            <person name="Hossain A."/>
            <person name="Karabika E."/>
            <person name="Karaffa L."/>
            <person name="Karanyi Z."/>
            <person name="Krasevec N."/>
            <person name="Kuo A."/>
            <person name="Kusch H."/>
            <person name="LaButti K."/>
            <person name="Lagendijk E.L."/>
            <person name="Lapidus A."/>
            <person name="Levasseur A."/>
            <person name="Lindquist E."/>
            <person name="Lipzen A."/>
            <person name="Logrieco A.F."/>
            <person name="MacCabe A."/>
            <person name="Maekelae M.R."/>
            <person name="Malavazi I."/>
            <person name="Melin P."/>
            <person name="Meyer V."/>
            <person name="Mielnichuk N."/>
            <person name="Miskei M."/>
            <person name="Molnar A.P."/>
            <person name="Mule G."/>
            <person name="Ngan C.Y."/>
            <person name="Orejas M."/>
            <person name="Orosz E."/>
            <person name="Ouedraogo J.P."/>
            <person name="Overkamp K.M."/>
            <person name="Park H.-S."/>
            <person name="Perrone G."/>
            <person name="Piumi F."/>
            <person name="Punt P.J."/>
            <person name="Ram A.F."/>
            <person name="Ramon A."/>
            <person name="Rauscher S."/>
            <person name="Record E."/>
            <person name="Riano-Pachon D.M."/>
            <person name="Robert V."/>
            <person name="Roehrig J."/>
            <person name="Ruller R."/>
            <person name="Salamov A."/>
            <person name="Salih N.S."/>
            <person name="Samson R.A."/>
            <person name="Sandor E."/>
            <person name="Sanguinetti M."/>
            <person name="Schuetze T."/>
            <person name="Sepcic K."/>
            <person name="Shelest E."/>
            <person name="Sherlock G."/>
            <person name="Sophianopoulou V."/>
            <person name="Squina F.M."/>
            <person name="Sun H."/>
            <person name="Susca A."/>
            <person name="Todd R.B."/>
            <person name="Tsang A."/>
            <person name="Unkles S.E."/>
            <person name="van de Wiele N."/>
            <person name="van Rossen-Uffink D."/>
            <person name="Oliveira J.V."/>
            <person name="Vesth T.C."/>
            <person name="Visser J."/>
            <person name="Yu J.-H."/>
            <person name="Zhou M."/>
            <person name="Andersen M.R."/>
            <person name="Archer D.B."/>
            <person name="Baker S.E."/>
            <person name="Benoit I."/>
            <person name="Brakhage A.A."/>
            <person name="Braus G.H."/>
            <person name="Fischer R."/>
            <person name="Frisvad J.C."/>
            <person name="Goldman G.H."/>
            <person name="Houbraken J."/>
            <person name="Oakley B."/>
            <person name="Pocsi I."/>
            <person name="Scazzocchio C."/>
            <person name="Seiboth B."/>
            <person name="vanKuyk P.A."/>
            <person name="Wortman J."/>
            <person name="Dyer P.S."/>
            <person name="Grigoriev I.V."/>
        </authorList>
    </citation>
    <scope>NUCLEOTIDE SEQUENCE [LARGE SCALE GENOMIC DNA]</scope>
    <source>
        <strain evidence="11">CBS 506.65</strain>
    </source>
</reference>
<dbReference type="Gene3D" id="4.10.240.10">
    <property type="entry name" value="Zn(2)-C6 fungal-type DNA-binding domain"/>
    <property type="match status" value="1"/>
</dbReference>
<proteinExistence type="predicted"/>
<feature type="region of interest" description="Disordered" evidence="8">
    <location>
        <begin position="73"/>
        <end position="138"/>
    </location>
</feature>
<dbReference type="Proteomes" id="UP000184188">
    <property type="component" value="Unassembled WGS sequence"/>
</dbReference>
<dbReference type="EMBL" id="KV878337">
    <property type="protein sequence ID" value="OJJ50181.1"/>
    <property type="molecule type" value="Genomic_DNA"/>
</dbReference>
<dbReference type="PROSITE" id="PS50048">
    <property type="entry name" value="ZN2_CY6_FUNGAL_2"/>
    <property type="match status" value="1"/>
</dbReference>
<evidence type="ECO:0000259" key="9">
    <source>
        <dbReference type="PROSITE" id="PS50048"/>
    </source>
</evidence>
<dbReference type="PANTHER" id="PTHR47663:SF1">
    <property type="entry name" value="XYLANOLYTIC TRANSCRIPTIONAL ACTIVATOR XLNR-RELATED"/>
    <property type="match status" value="1"/>
</dbReference>
<evidence type="ECO:0000313" key="11">
    <source>
        <dbReference type="Proteomes" id="UP000184188"/>
    </source>
</evidence>
<evidence type="ECO:0000256" key="4">
    <source>
        <dbReference type="ARBA" id="ARBA00023163"/>
    </source>
</evidence>
<dbReference type="SUPFAM" id="SSF57701">
    <property type="entry name" value="Zn2/Cys6 DNA-binding domain"/>
    <property type="match status" value="1"/>
</dbReference>
<dbReference type="CDD" id="cd00067">
    <property type="entry name" value="GAL4"/>
    <property type="match status" value="1"/>
</dbReference>
<evidence type="ECO:0000256" key="1">
    <source>
        <dbReference type="ARBA" id="ARBA00022833"/>
    </source>
</evidence>
<accession>A0A1L9SSV5</accession>
<dbReference type="RefSeq" id="XP_022584691.1">
    <property type="nucleotide sequence ID" value="XM_022720993.1"/>
</dbReference>
<keyword evidence="4" id="KW-0804">Transcription</keyword>